<keyword evidence="5 8" id="KW-0274">FAD</keyword>
<dbReference type="FunFam" id="1.10.579.10:FF:000003">
    <property type="entry name" value="Deoxyribodipyrimidine photo-lyase"/>
    <property type="match status" value="1"/>
</dbReference>
<dbReference type="InterPro" id="IPR006050">
    <property type="entry name" value="DNA_photolyase_N"/>
</dbReference>
<evidence type="ECO:0000256" key="8">
    <source>
        <dbReference type="PIRSR" id="PIRSR602081-1"/>
    </source>
</evidence>
<evidence type="ECO:0000313" key="12">
    <source>
        <dbReference type="Proteomes" id="UP000325032"/>
    </source>
</evidence>
<keyword evidence="6 9" id="KW-0157">Chromophore</keyword>
<comment type="similarity">
    <text evidence="9">Belongs to the DNA photolyase family.</text>
</comment>
<reference evidence="11 12" key="1">
    <citation type="journal article" date="2018" name="Plant Biotechnol. Rep.">
        <title>Diversity and antifungal activity of endophytic bacteria associated with Panax ginseng seedlings.</title>
        <authorList>
            <person name="Park J.M."/>
            <person name="Hong C.E."/>
            <person name="Jo S.H."/>
        </authorList>
    </citation>
    <scope>NUCLEOTIDE SEQUENCE [LARGE SCALE GENOMIC DNA]</scope>
    <source>
        <strain evidence="11 12">PgKB20</strain>
    </source>
</reference>
<dbReference type="Pfam" id="PF03441">
    <property type="entry name" value="FAD_binding_7"/>
    <property type="match status" value="1"/>
</dbReference>
<dbReference type="InterPro" id="IPR018394">
    <property type="entry name" value="DNA_photolyase_1_CS_C"/>
</dbReference>
<comment type="cofactor">
    <cofactor evidence="1">
        <name>(6R)-5,10-methylene-5,6,7,8-tetrahydrofolate</name>
        <dbReference type="ChEBI" id="CHEBI:15636"/>
    </cofactor>
</comment>
<dbReference type="InterPro" id="IPR005101">
    <property type="entry name" value="Cryptochr/Photolyase_FAD-bd"/>
</dbReference>
<dbReference type="GeneID" id="61766890"/>
<dbReference type="PANTHER" id="PTHR11455:SF9">
    <property type="entry name" value="CRYPTOCHROME CIRCADIAN CLOCK 5 ISOFORM X1"/>
    <property type="match status" value="1"/>
</dbReference>
<evidence type="ECO:0000256" key="1">
    <source>
        <dbReference type="ARBA" id="ARBA00001932"/>
    </source>
</evidence>
<feature type="domain" description="Photolyase/cryptochrome alpha/beta" evidence="10">
    <location>
        <begin position="3"/>
        <end position="134"/>
    </location>
</feature>
<dbReference type="PANTHER" id="PTHR11455">
    <property type="entry name" value="CRYPTOCHROME"/>
    <property type="match status" value="1"/>
</dbReference>
<sequence length="478" mass="56328">MDNIVVIWFRRDMRLDDHIALSKAITYAKKHECKLFALYHLDPFFTEMDLDLNNEHFFQNLAHFVKVARESQMYIHLLYGDVLRAFQQVIDVYDIKAVFFNEDQVGIGQKRDHQVTAFLEKKGIHVSKWQDTHLHGAQDILKADGTHYQVFTPYYQSWRKQEKQPVIKVDKSFLNSAHTICDESLSHKGNDKLRSIIMRCSRKFDQIGSRKAMNTLHDFIQKRLTRYHEKRDIPSVFGTSKLSRFLKTGTISIRTIFHAVHEEALFEDEGRETFIKELAWRDFYHMIYAHYPEMKEKEINSAFQGVKWNEDESLFEAWCKGETGFPLVDAGMRQLNEEGWMHNRLRMVTASFLTKDYLIDWRKGEAYFAKKLVDYDEASNIGGFQWAASVGTDAVPYFRILNPTTQSKRFDPSGEYIRRYVPELEHVDEKWIHEPSKMPTDEQLKSSCVLGDTYPLPTVDHKERRKKAILLFEEAKQQ</sequence>
<feature type="binding site" evidence="8">
    <location>
        <begin position="277"/>
        <end position="284"/>
    </location>
    <ligand>
        <name>FAD</name>
        <dbReference type="ChEBI" id="CHEBI:57692"/>
    </ligand>
</feature>
<gene>
    <name evidence="11" type="primary">phrA</name>
    <name evidence="11" type="ORF">FX981_00080</name>
</gene>
<dbReference type="SUPFAM" id="SSF48173">
    <property type="entry name" value="Cryptochrome/photolyase FAD-binding domain"/>
    <property type="match status" value="1"/>
</dbReference>
<dbReference type="AlphaFoldDB" id="A0A5C0WCF9"/>
<dbReference type="GO" id="GO:0071949">
    <property type="term" value="F:FAD binding"/>
    <property type="evidence" value="ECO:0007669"/>
    <property type="project" value="TreeGrafter"/>
</dbReference>
<dbReference type="RefSeq" id="WP_276507234.1">
    <property type="nucleotide sequence ID" value="NZ_CP043404.1"/>
</dbReference>
<evidence type="ECO:0000256" key="3">
    <source>
        <dbReference type="ARBA" id="ARBA00014046"/>
    </source>
</evidence>
<dbReference type="Gene3D" id="1.25.40.80">
    <property type="match status" value="1"/>
</dbReference>
<comment type="catalytic activity">
    <reaction evidence="7">
        <text>cyclobutadipyrimidine (in DNA) = 2 pyrimidine residues (in DNA).</text>
        <dbReference type="EC" id="4.1.99.3"/>
    </reaction>
</comment>
<evidence type="ECO:0000256" key="5">
    <source>
        <dbReference type="ARBA" id="ARBA00022827"/>
    </source>
</evidence>
<dbReference type="GO" id="GO:0000719">
    <property type="term" value="P:photoreactive repair"/>
    <property type="evidence" value="ECO:0007669"/>
    <property type="project" value="UniProtKB-ARBA"/>
</dbReference>
<dbReference type="EC" id="4.1.99.3" evidence="2"/>
<dbReference type="Pfam" id="PF00875">
    <property type="entry name" value="DNA_photolyase"/>
    <property type="match status" value="1"/>
</dbReference>
<dbReference type="GO" id="GO:0003677">
    <property type="term" value="F:DNA binding"/>
    <property type="evidence" value="ECO:0007669"/>
    <property type="project" value="TreeGrafter"/>
</dbReference>
<dbReference type="PRINTS" id="PR00147">
    <property type="entry name" value="DNAPHOTLYASE"/>
</dbReference>
<keyword evidence="12" id="KW-1185">Reference proteome</keyword>
<dbReference type="InterPro" id="IPR036134">
    <property type="entry name" value="Crypto/Photolyase_FAD-like_sf"/>
</dbReference>
<dbReference type="InterPro" id="IPR014729">
    <property type="entry name" value="Rossmann-like_a/b/a_fold"/>
</dbReference>
<dbReference type="Proteomes" id="UP000325032">
    <property type="component" value="Chromosome"/>
</dbReference>
<dbReference type="EMBL" id="CP043404">
    <property type="protein sequence ID" value="QEK61916.1"/>
    <property type="molecule type" value="Genomic_DNA"/>
</dbReference>
<evidence type="ECO:0000256" key="2">
    <source>
        <dbReference type="ARBA" id="ARBA00013149"/>
    </source>
</evidence>
<dbReference type="GO" id="GO:0003904">
    <property type="term" value="F:deoxyribodipyrimidine photo-lyase activity"/>
    <property type="evidence" value="ECO:0007669"/>
    <property type="project" value="UniProtKB-EC"/>
</dbReference>
<dbReference type="InterPro" id="IPR036155">
    <property type="entry name" value="Crypto/Photolyase_N_sf"/>
</dbReference>
<dbReference type="SUPFAM" id="SSF52425">
    <property type="entry name" value="Cryptochrome/photolyase, N-terminal domain"/>
    <property type="match status" value="1"/>
</dbReference>
<name>A0A5C0WCF9_BACIA</name>
<protein>
    <recommendedName>
        <fullName evidence="3">Deoxyribodipyrimidine photo-lyase</fullName>
        <ecNumber evidence="2">4.1.99.3</ecNumber>
    </recommendedName>
</protein>
<feature type="binding site" evidence="8">
    <location>
        <begin position="374"/>
        <end position="376"/>
    </location>
    <ligand>
        <name>FAD</name>
        <dbReference type="ChEBI" id="CHEBI:57692"/>
    </ligand>
</feature>
<evidence type="ECO:0000256" key="6">
    <source>
        <dbReference type="ARBA" id="ARBA00022991"/>
    </source>
</evidence>
<evidence type="ECO:0000256" key="9">
    <source>
        <dbReference type="RuleBase" id="RU004182"/>
    </source>
</evidence>
<evidence type="ECO:0000259" key="10">
    <source>
        <dbReference type="PROSITE" id="PS51645"/>
    </source>
</evidence>
<dbReference type="Gene3D" id="1.10.579.10">
    <property type="entry name" value="DNA Cyclobutane Dipyrimidine Photolyase, subunit A, domain 3"/>
    <property type="match status" value="1"/>
</dbReference>
<proteinExistence type="inferred from homology"/>
<dbReference type="Gene3D" id="3.40.50.620">
    <property type="entry name" value="HUPs"/>
    <property type="match status" value="1"/>
</dbReference>
<feature type="binding site" evidence="8">
    <location>
        <position position="227"/>
    </location>
    <ligand>
        <name>FAD</name>
        <dbReference type="ChEBI" id="CHEBI:57692"/>
    </ligand>
</feature>
<dbReference type="InterPro" id="IPR002081">
    <property type="entry name" value="Cryptochrome/DNA_photolyase_1"/>
</dbReference>
<organism evidence="11 12">
    <name type="scientific">Bacillus safensis</name>
    <dbReference type="NCBI Taxonomy" id="561879"/>
    <lineage>
        <taxon>Bacteria</taxon>
        <taxon>Bacillati</taxon>
        <taxon>Bacillota</taxon>
        <taxon>Bacilli</taxon>
        <taxon>Bacillales</taxon>
        <taxon>Bacillaceae</taxon>
        <taxon>Bacillus</taxon>
    </lineage>
</organism>
<evidence type="ECO:0000256" key="7">
    <source>
        <dbReference type="ARBA" id="ARBA00033999"/>
    </source>
</evidence>
<accession>A0A5C0WCF9</accession>
<keyword evidence="11" id="KW-0456">Lyase</keyword>
<evidence type="ECO:0000256" key="4">
    <source>
        <dbReference type="ARBA" id="ARBA00022630"/>
    </source>
</evidence>
<feature type="binding site" evidence="8">
    <location>
        <position position="274"/>
    </location>
    <ligand>
        <name>FAD</name>
        <dbReference type="ChEBI" id="CHEBI:57692"/>
    </ligand>
</feature>
<dbReference type="PROSITE" id="PS00394">
    <property type="entry name" value="DNA_PHOTOLYASES_1_1"/>
    <property type="match status" value="1"/>
</dbReference>
<dbReference type="PROSITE" id="PS51645">
    <property type="entry name" value="PHR_CRY_ALPHA_BETA"/>
    <property type="match status" value="1"/>
</dbReference>
<keyword evidence="4 8" id="KW-0285">Flavoprotein</keyword>
<dbReference type="GO" id="GO:0009416">
    <property type="term" value="P:response to light stimulus"/>
    <property type="evidence" value="ECO:0007669"/>
    <property type="project" value="TreeGrafter"/>
</dbReference>
<comment type="cofactor">
    <cofactor evidence="8">
        <name>FAD</name>
        <dbReference type="ChEBI" id="CHEBI:57692"/>
    </cofactor>
    <text evidence="8">Binds 1 FAD per subunit.</text>
</comment>
<feature type="binding site" evidence="8">
    <location>
        <begin position="239"/>
        <end position="243"/>
    </location>
    <ligand>
        <name>FAD</name>
        <dbReference type="ChEBI" id="CHEBI:57692"/>
    </ligand>
</feature>
<evidence type="ECO:0000313" key="11">
    <source>
        <dbReference type="EMBL" id="QEK61916.1"/>
    </source>
</evidence>